<dbReference type="EMBL" id="LJYW01000001">
    <property type="protein sequence ID" value="KPL53134.1"/>
    <property type="molecule type" value="Genomic_DNA"/>
</dbReference>
<protein>
    <recommendedName>
        <fullName evidence="1">HTH luxR-type domain-containing protein</fullName>
    </recommendedName>
</protein>
<dbReference type="SMART" id="SM00421">
    <property type="entry name" value="HTH_LUXR"/>
    <property type="match status" value="1"/>
</dbReference>
<dbReference type="GO" id="GO:0006355">
    <property type="term" value="P:regulation of DNA-templated transcription"/>
    <property type="evidence" value="ECO:0007669"/>
    <property type="project" value="InterPro"/>
</dbReference>
<dbReference type="GO" id="GO:0003677">
    <property type="term" value="F:DNA binding"/>
    <property type="evidence" value="ECO:0007669"/>
    <property type="project" value="InterPro"/>
</dbReference>
<comment type="caution">
    <text evidence="2">The sequence shown here is derived from an EMBL/GenBank/DDBJ whole genome shotgun (WGS) entry which is preliminary data.</text>
</comment>
<dbReference type="STRING" id="665126.ABB55_13660"/>
<reference evidence="2 3" key="1">
    <citation type="submission" date="2015-09" db="EMBL/GenBank/DDBJ databases">
        <authorList>
            <person name="Jackson K.R."/>
            <person name="Lunt B.L."/>
            <person name="Fisher J.N.B."/>
            <person name="Gardner A.V."/>
            <person name="Bailey M.E."/>
            <person name="Deus L.M."/>
            <person name="Earl A.S."/>
            <person name="Gibby P.D."/>
            <person name="Hartmann K.A."/>
            <person name="Liu J.E."/>
            <person name="Manci A.M."/>
            <person name="Nielsen D.A."/>
            <person name="Solomon M.B."/>
            <person name="Breakwell D.P."/>
            <person name="Burnett S.H."/>
            <person name="Grose J.H."/>
        </authorList>
    </citation>
    <scope>NUCLEOTIDE SEQUENCE [LARGE SCALE GENOMIC DNA]</scope>
    <source>
        <strain evidence="2 3">16</strain>
    </source>
</reference>
<accession>A0A0P6W713</accession>
<dbReference type="RefSeq" id="WP_054359298.1">
    <property type="nucleotide sequence ID" value="NZ_LJYW01000001.1"/>
</dbReference>
<dbReference type="Proteomes" id="UP000048984">
    <property type="component" value="Unassembled WGS sequence"/>
</dbReference>
<dbReference type="SUPFAM" id="SSF46894">
    <property type="entry name" value="C-terminal effector domain of the bipartite response regulators"/>
    <property type="match status" value="1"/>
</dbReference>
<sequence length="318" mass="34049">MAHATDSGWLVDWWRRFCPSSCLRRPNAIAGLLASDTIKAGCTEILGPDGVWTPVAAGVSCFADPTTIDAYLADPVPNLAAHLLDRFHAGEPGILLGPPEIARANAARRLNLVTLVYLQSPTDPAERLAGLIGSKSMEHFIRTHRGYGLARMLREDPVLFEEGLRQSGMRRHAHFPAGHPCRLTGQGLPVATSVMIYEPEPEQAVLQASAASLLFATKPPRLGLTPAQSRMLALAADGLADEEIAEVLGIAVDTVKKGWRGIFDRAATALPGLFGSAELRSGVRGAGKRRRIIAYVQDQPEELRPYASGGTEATAALP</sequence>
<dbReference type="Gene3D" id="1.10.10.10">
    <property type="entry name" value="Winged helix-like DNA-binding domain superfamily/Winged helix DNA-binding domain"/>
    <property type="match status" value="1"/>
</dbReference>
<organism evidence="2 3">
    <name type="scientific">Prosthecodimorpha hirschii</name>
    <dbReference type="NCBI Taxonomy" id="665126"/>
    <lineage>
        <taxon>Bacteria</taxon>
        <taxon>Pseudomonadati</taxon>
        <taxon>Pseudomonadota</taxon>
        <taxon>Alphaproteobacteria</taxon>
        <taxon>Hyphomicrobiales</taxon>
        <taxon>Ancalomicrobiaceae</taxon>
        <taxon>Prosthecodimorpha</taxon>
    </lineage>
</organism>
<dbReference type="InterPro" id="IPR016032">
    <property type="entry name" value="Sig_transdc_resp-reg_C-effctor"/>
</dbReference>
<evidence type="ECO:0000313" key="2">
    <source>
        <dbReference type="EMBL" id="KPL53134.1"/>
    </source>
</evidence>
<feature type="domain" description="HTH luxR-type" evidence="1">
    <location>
        <begin position="221"/>
        <end position="277"/>
    </location>
</feature>
<proteinExistence type="predicted"/>
<dbReference type="AlphaFoldDB" id="A0A0P6W713"/>
<dbReference type="InterPro" id="IPR000792">
    <property type="entry name" value="Tscrpt_reg_LuxR_C"/>
</dbReference>
<reference evidence="2 3" key="2">
    <citation type="submission" date="2015-10" db="EMBL/GenBank/DDBJ databases">
        <title>Draft Genome Sequence of Prosthecomicrobium hirschii ATCC 27832.</title>
        <authorList>
            <person name="Daniel J."/>
            <person name="Givan S.A."/>
            <person name="Brun Y.V."/>
            <person name="Brown P.J."/>
        </authorList>
    </citation>
    <scope>NUCLEOTIDE SEQUENCE [LARGE SCALE GENOMIC DNA]</scope>
    <source>
        <strain evidence="2 3">16</strain>
    </source>
</reference>
<gene>
    <name evidence="2" type="ORF">ABB55_13660</name>
</gene>
<evidence type="ECO:0000313" key="3">
    <source>
        <dbReference type="Proteomes" id="UP000048984"/>
    </source>
</evidence>
<dbReference type="InterPro" id="IPR036388">
    <property type="entry name" value="WH-like_DNA-bd_sf"/>
</dbReference>
<name>A0A0P6W713_9HYPH</name>
<keyword evidence="3" id="KW-1185">Reference proteome</keyword>
<evidence type="ECO:0000259" key="1">
    <source>
        <dbReference type="SMART" id="SM00421"/>
    </source>
</evidence>